<evidence type="ECO:0000313" key="3">
    <source>
        <dbReference type="EMBL" id="AOW30799.1"/>
    </source>
</evidence>
<feature type="region of interest" description="Disordered" evidence="1">
    <location>
        <begin position="329"/>
        <end position="407"/>
    </location>
</feature>
<name>A0A1D8PRM9_CANAL</name>
<dbReference type="OMA" id="QHDNQND"/>
<organism evidence="3 4">
    <name type="scientific">Candida albicans (strain SC5314 / ATCC MYA-2876)</name>
    <name type="common">Yeast</name>
    <dbReference type="NCBI Taxonomy" id="237561"/>
    <lineage>
        <taxon>Eukaryota</taxon>
        <taxon>Fungi</taxon>
        <taxon>Dikarya</taxon>
        <taxon>Ascomycota</taxon>
        <taxon>Saccharomycotina</taxon>
        <taxon>Pichiomycetes</taxon>
        <taxon>Debaryomycetaceae</taxon>
        <taxon>Candida/Lodderomyces clade</taxon>
        <taxon>Candida</taxon>
    </lineage>
</organism>
<reference evidence="3 4" key="3">
    <citation type="journal article" date="2013" name="Genome Biol.">
        <title>Assembly of a phased diploid Candida albicans genome facilitates allele-specific measurements and provides a simple model for repeat and indel structure.</title>
        <authorList>
            <person name="Muzzey D."/>
            <person name="Schwartz K."/>
            <person name="Weissman J.S."/>
            <person name="Sherlock G."/>
        </authorList>
    </citation>
    <scope>NUCLEOTIDE SEQUENCE [LARGE SCALE GENOMIC DNA]</scope>
    <source>
        <strain evidence="4">SC5314 / ATCC MYA-2876</strain>
    </source>
</reference>
<dbReference type="CGD" id="CAL0000188531">
    <property type="gene designation" value="orf19.7506"/>
</dbReference>
<evidence type="ECO:0000313" key="4">
    <source>
        <dbReference type="Proteomes" id="UP000000559"/>
    </source>
</evidence>
<dbReference type="InParanoid" id="A0A1D8PRM9"/>
<dbReference type="KEGG" id="cal:CAALFM_CR00280CA"/>
<dbReference type="RefSeq" id="XP_718663.1">
    <property type="nucleotide sequence ID" value="XM_713570.1"/>
</dbReference>
<accession>A0A1D8PRM9</accession>
<dbReference type="OrthoDB" id="303107at2759"/>
<evidence type="ECO:0000256" key="1">
    <source>
        <dbReference type="SAM" id="MobiDB-lite"/>
    </source>
</evidence>
<gene>
    <name evidence="3" type="ordered locus">CAALFM_CR00280CA</name>
    <name evidence="2" type="ordered locus">orf19.7506</name>
</gene>
<evidence type="ECO:0000313" key="2">
    <source>
        <dbReference type="CGD" id="CAL0000188531"/>
    </source>
</evidence>
<reference evidence="3 4" key="2">
    <citation type="journal article" date="2007" name="Genome Biol.">
        <title>Assembly of the Candida albicans genome into sixteen supercontigs aligned on the eight chromosomes.</title>
        <authorList>
            <person name="van het Hoog M."/>
            <person name="Rast T.J."/>
            <person name="Martchenko M."/>
            <person name="Grindle S."/>
            <person name="Dignard D."/>
            <person name="Hogues H."/>
            <person name="Cuomo C."/>
            <person name="Berriman M."/>
            <person name="Scherer S."/>
            <person name="Magee B.B."/>
            <person name="Whiteway M."/>
            <person name="Chibana H."/>
            <person name="Nantel A."/>
            <person name="Magee P.T."/>
        </authorList>
    </citation>
    <scope>GENOME REANNOTATION</scope>
    <source>
        <strain evidence="4">SC5314 / ATCC MYA-2876</strain>
    </source>
</reference>
<dbReference type="eggNOG" id="ENOG502S4MM">
    <property type="taxonomic scope" value="Eukaryota"/>
</dbReference>
<sequence length="407" mass="47971">MVSRSHSSTPVPIDASHPIHSLNIGNQDQIASLSKQTPIILLNQQEENGFQTPELVALRNSNKYVFVINWLYNYRGYLKLQSELFDVDLFELELLGFFSAFDLSSLFINKLKLALITSVQNSKHVELEDFEFVFRSHFGSDSPLGVQTDNEQDSVKFDLLNITEKFDILYILINYISKYSKFRDWTEKQGLATRLDPLFKLSSTEYFSLFDDNRLYKRTITYYPLTIPKKRKLSPESPQDYFEEKVFDVKDVKFELIYKNIYEFNEYLTKIKKSSAHKLLYTKLAGKSSAIIDTIFNNEIKKRKYLINKRKEIQMVNLLAVRKRSSRLEAKKQRQEELDRQREEESKYAAERRFERRMKLKNTENIDTGKLSRDQRMKLRQLNNESTPETETNPTPEPEQPEVIVLD</sequence>
<feature type="compositionally biased region" description="Basic and acidic residues" evidence="1">
    <location>
        <begin position="329"/>
        <end position="354"/>
    </location>
</feature>
<reference evidence="3 4" key="1">
    <citation type="journal article" date="2004" name="Proc. Natl. Acad. Sci. U.S.A.">
        <title>The diploid genome sequence of Candida albicans.</title>
        <authorList>
            <person name="Jones T."/>
            <person name="Federspiel N.A."/>
            <person name="Chibana H."/>
            <person name="Dungan J."/>
            <person name="Kalman S."/>
            <person name="Magee B.B."/>
            <person name="Newport G."/>
            <person name="Thorstenson Y.R."/>
            <person name="Agabian N."/>
            <person name="Magee P.T."/>
            <person name="Davis R.W."/>
            <person name="Scherer S."/>
        </authorList>
    </citation>
    <scope>NUCLEOTIDE SEQUENCE [LARGE SCALE GENOMIC DNA]</scope>
    <source>
        <strain evidence="4">SC5314 / ATCC MYA-2876</strain>
    </source>
</reference>
<protein>
    <submittedName>
        <fullName evidence="3">Uncharacterized protein</fullName>
    </submittedName>
</protein>
<keyword evidence="4" id="KW-1185">Reference proteome</keyword>
<dbReference type="GeneID" id="3639719"/>
<dbReference type="EMBL" id="CP017630">
    <property type="protein sequence ID" value="AOW30799.1"/>
    <property type="molecule type" value="Genomic_DNA"/>
</dbReference>
<dbReference type="Proteomes" id="UP000000559">
    <property type="component" value="Chromosome R"/>
</dbReference>
<dbReference type="SMR" id="A0A1D8PRM9"/>
<proteinExistence type="predicted"/>
<dbReference type="VEuPathDB" id="FungiDB:CR_00280C_A"/>
<feature type="compositionally biased region" description="Low complexity" evidence="1">
    <location>
        <begin position="383"/>
        <end position="394"/>
    </location>
</feature>
<dbReference type="STRING" id="237561.A0A1D8PRM9"/>
<dbReference type="AlphaFoldDB" id="A0A1D8PRM9"/>